<dbReference type="Gene3D" id="2.30.120.10">
    <property type="match status" value="1"/>
</dbReference>
<proteinExistence type="inferred from homology"/>
<dbReference type="SUPFAM" id="SSF56235">
    <property type="entry name" value="N-terminal nucleophile aminohydrolases (Ntn hydrolases)"/>
    <property type="match status" value="1"/>
</dbReference>
<dbReference type="PANTHER" id="PTHR34218">
    <property type="entry name" value="PEPTIDASE S45 PENICILLIN AMIDASE"/>
    <property type="match status" value="1"/>
</dbReference>
<dbReference type="Gene3D" id="3.60.20.10">
    <property type="entry name" value="Glutamine Phosphoribosylpyrophosphate, subunit 1, domain 1"/>
    <property type="match status" value="1"/>
</dbReference>
<keyword evidence="2" id="KW-0378">Hydrolase</keyword>
<dbReference type="Pfam" id="PF01804">
    <property type="entry name" value="Penicil_amidase"/>
    <property type="match status" value="1"/>
</dbReference>
<dbReference type="InterPro" id="IPR000421">
    <property type="entry name" value="FA58C"/>
</dbReference>
<dbReference type="InterPro" id="IPR023343">
    <property type="entry name" value="Penicillin_amidase_dom1"/>
</dbReference>
<dbReference type="Proteomes" id="UP000006640">
    <property type="component" value="Chromosome"/>
</dbReference>
<evidence type="ECO:0000313" key="6">
    <source>
        <dbReference type="EMBL" id="ADG88747.1"/>
    </source>
</evidence>
<dbReference type="MEROPS" id="S45.001"/>
<dbReference type="InterPro" id="IPR043146">
    <property type="entry name" value="Penicillin_amidase_N_B-knob"/>
</dbReference>
<evidence type="ECO:0000256" key="2">
    <source>
        <dbReference type="ARBA" id="ARBA00022801"/>
    </source>
</evidence>
<dbReference type="KEGG" id="tbi:Tbis_2035"/>
<comment type="similarity">
    <text evidence="1">Belongs to the peptidase S45 family.</text>
</comment>
<keyword evidence="7" id="KW-1185">Reference proteome</keyword>
<sequence>MHARLRRLVTAVALLGLACAGLPAQAASAAPAAVETTADTSYYPPDDFCLGVCFDILPPGQNGNATLVDILGNQTLGTYPRHSRDQLDRYASLISGYTGLTEEQVAKFFNDASFGVPPGQVESTTRPRSDVTIVRDKETGVPHITGTTREGTMFGAGYAGAQDRLWLMDVLRHLGRGELTSFVGGAPGNRALEQSVWRNSPYTEEDLEAQIERLRNSGPRGAQLYSDVQNYVAGINAYIDHCMAHRNCPGEYVLTGHLDAITNKGGPKKFKPADLIAIAGVIGGLFGGGGGAEMQSALVRVAARAKYGTAEGDRVWEAFRSQNDPETVLTLHDGQSFPFGQAPAGATGVVLPDPGTARPVDVTENEEGSARTMEAAGADPLAGLTVEPNRPGMSNAVVVSAAKSATGHPIAVFGPQTGYFAPQLLMLQELSGPGIRARGAAFAGLSFYVLLGRSTDYAWSATSATVDITDTYAVTLCEPGGGTPTLSSDHYLYRGQCIPMETLRKRNSWKPNTADPTPAGSYDLVIKRTKYGLVTWRGMVNGVPTAFTTLRSTYLHEADSAIGFQMFNDPDEMGSASGFMNAASKIGFAFNWFYVNSREAAYFTSADIPVRSPVSDPNLPMVADEAHEWEGFDPETNTATYLPASAHPQAVDQDYFVSWNNKQAKDFSAADGNFSFGAVHRGDLLDAPLRDALARGPVGTSDVVKIMAEAAVTDLRGWKVLPLLLRVIQSAPVTDPSLASAVSKLSAWAQSGAKRVETSPGSKTYAHADAIRIFDAWWPKLVRAMFRPELGDELYQALVDALQINESPSGHQQGDVSALPTSAQGGQTHKGSAFQFGWWGYVHKDLRSVLGDPVEAPLPRRFCGQTVADCRTVLLDSLAQSVAEPASVTYPGDDRCKAGDQWCADALLQAPLGGIKHPLISWQNRPTYQQVVSFPAHRGDDIGNLALGGTATASSRQSSTYAPAKAIDGDPTTRWASHWTDNQYLQVDLGSPQEISRVILRWETAYGKAYRIETSTDGSNWTTVYATQNGDGGVDNVTFAPVTARYVRMQGVKRGTVYGYSLYELEVYRH</sequence>
<dbReference type="Pfam" id="PF00754">
    <property type="entry name" value="F5_F8_type_C"/>
    <property type="match status" value="1"/>
</dbReference>
<dbReference type="PROSITE" id="PS50022">
    <property type="entry name" value="FA58C_3"/>
    <property type="match status" value="1"/>
</dbReference>
<evidence type="ECO:0000256" key="4">
    <source>
        <dbReference type="SAM" id="SignalP"/>
    </source>
</evidence>
<dbReference type="Gene3D" id="2.60.120.260">
    <property type="entry name" value="Galactose-binding domain-like"/>
    <property type="match status" value="1"/>
</dbReference>
<dbReference type="SUPFAM" id="SSF49785">
    <property type="entry name" value="Galactose-binding domain-like"/>
    <property type="match status" value="1"/>
</dbReference>
<dbReference type="CAZy" id="CBM32">
    <property type="family name" value="Carbohydrate-Binding Module Family 32"/>
</dbReference>
<dbReference type="eggNOG" id="COG2366">
    <property type="taxonomic scope" value="Bacteria"/>
</dbReference>
<dbReference type="RefSeq" id="WP_013132280.1">
    <property type="nucleotide sequence ID" value="NC_014165.1"/>
</dbReference>
<reference evidence="6 7" key="1">
    <citation type="submission" date="2010-01" db="EMBL/GenBank/DDBJ databases">
        <title>The complete genome of Thermobispora bispora DSM 43833.</title>
        <authorList>
            <consortium name="US DOE Joint Genome Institute (JGI-PGF)"/>
            <person name="Lucas S."/>
            <person name="Copeland A."/>
            <person name="Lapidus A."/>
            <person name="Glavina del Rio T."/>
            <person name="Dalin E."/>
            <person name="Tice H."/>
            <person name="Bruce D."/>
            <person name="Goodwin L."/>
            <person name="Pitluck S."/>
            <person name="Kyrpides N."/>
            <person name="Mavromatis K."/>
            <person name="Ivanova N."/>
            <person name="Mikhailova N."/>
            <person name="Chertkov O."/>
            <person name="Brettin T."/>
            <person name="Detter J.C."/>
            <person name="Han C."/>
            <person name="Larimer F."/>
            <person name="Land M."/>
            <person name="Hauser L."/>
            <person name="Markowitz V."/>
            <person name="Cheng J.-F."/>
            <person name="Hugenholtz P."/>
            <person name="Woyke T."/>
            <person name="Wu D."/>
            <person name="Jando M."/>
            <person name="Schneider S."/>
            <person name="Klenk H.-P."/>
            <person name="Eisen J.A."/>
        </authorList>
    </citation>
    <scope>NUCLEOTIDE SEQUENCE [LARGE SCALE GENOMIC DNA]</scope>
    <source>
        <strain evidence="7">ATCC 19993 / DSM 43833 / CBS 139.67 / JCM 10125 / KCTC 9307 / NBRC 14880 / R51</strain>
    </source>
</reference>
<keyword evidence="4" id="KW-0732">Signal</keyword>
<dbReference type="GO" id="GO:0017000">
    <property type="term" value="P:antibiotic biosynthetic process"/>
    <property type="evidence" value="ECO:0007669"/>
    <property type="project" value="InterPro"/>
</dbReference>
<dbReference type="GO" id="GO:0016811">
    <property type="term" value="F:hydrolase activity, acting on carbon-nitrogen (but not peptide) bonds, in linear amides"/>
    <property type="evidence" value="ECO:0007669"/>
    <property type="project" value="InterPro"/>
</dbReference>
<dbReference type="InterPro" id="IPR043147">
    <property type="entry name" value="Penicillin_amidase_A-knob"/>
</dbReference>
<name>D6Y1Z1_THEBD</name>
<dbReference type="Gene3D" id="1.10.1400.10">
    <property type="match status" value="1"/>
</dbReference>
<dbReference type="Gene3D" id="1.10.439.10">
    <property type="entry name" value="Penicillin Amidohydrolase, domain 1"/>
    <property type="match status" value="1"/>
</dbReference>
<protein>
    <submittedName>
        <fullName evidence="6">Peptidase S45 penicillin amidase</fullName>
    </submittedName>
</protein>
<gene>
    <name evidence="6" type="ordered locus">Tbis_2035</name>
</gene>
<dbReference type="HOGENOM" id="CLU_311672_0_0_11"/>
<accession>D6Y1Z1</accession>
<dbReference type="OrthoDB" id="5240333at2"/>
<dbReference type="InterPro" id="IPR002692">
    <property type="entry name" value="S45"/>
</dbReference>
<dbReference type="AlphaFoldDB" id="D6Y1Z1"/>
<dbReference type="InterPro" id="IPR029055">
    <property type="entry name" value="Ntn_hydrolases_N"/>
</dbReference>
<evidence type="ECO:0000259" key="5">
    <source>
        <dbReference type="PROSITE" id="PS50022"/>
    </source>
</evidence>
<dbReference type="PROSITE" id="PS51257">
    <property type="entry name" value="PROKAR_LIPOPROTEIN"/>
    <property type="match status" value="1"/>
</dbReference>
<keyword evidence="3" id="KW-0865">Zymogen</keyword>
<evidence type="ECO:0000256" key="1">
    <source>
        <dbReference type="ARBA" id="ARBA00006586"/>
    </source>
</evidence>
<feature type="domain" description="F5/8 type C" evidence="5">
    <location>
        <begin position="933"/>
        <end position="1070"/>
    </location>
</feature>
<dbReference type="EMBL" id="CP001874">
    <property type="protein sequence ID" value="ADG88747.1"/>
    <property type="molecule type" value="Genomic_DNA"/>
</dbReference>
<dbReference type="STRING" id="469371.Tbis_2035"/>
<evidence type="ECO:0000256" key="3">
    <source>
        <dbReference type="ARBA" id="ARBA00023145"/>
    </source>
</evidence>
<feature type="signal peptide" evidence="4">
    <location>
        <begin position="1"/>
        <end position="26"/>
    </location>
</feature>
<dbReference type="PANTHER" id="PTHR34218:SF4">
    <property type="entry name" value="ACYL-HOMOSERINE LACTONE ACYLASE QUIP"/>
    <property type="match status" value="1"/>
</dbReference>
<dbReference type="InterPro" id="IPR008979">
    <property type="entry name" value="Galactose-bd-like_sf"/>
</dbReference>
<dbReference type="SMART" id="SM00231">
    <property type="entry name" value="FA58C"/>
    <property type="match status" value="1"/>
</dbReference>
<feature type="chain" id="PRO_5039733334" evidence="4">
    <location>
        <begin position="27"/>
        <end position="1070"/>
    </location>
</feature>
<organism evidence="6 7">
    <name type="scientific">Thermobispora bispora (strain ATCC 19993 / DSM 43833 / CBS 139.67 / JCM 10125 / KCTC 9307 / NBRC 14880 / R51)</name>
    <dbReference type="NCBI Taxonomy" id="469371"/>
    <lineage>
        <taxon>Bacteria</taxon>
        <taxon>Bacillati</taxon>
        <taxon>Actinomycetota</taxon>
        <taxon>Actinomycetes</taxon>
        <taxon>Streptosporangiales</taxon>
        <taxon>Streptosporangiaceae</taxon>
        <taxon>Thermobispora</taxon>
    </lineage>
</organism>
<evidence type="ECO:0000313" key="7">
    <source>
        <dbReference type="Proteomes" id="UP000006640"/>
    </source>
</evidence>